<name>A0A5P8VT12_9NOSO</name>
<evidence type="ECO:0000313" key="2">
    <source>
        <dbReference type="Proteomes" id="UP000326678"/>
    </source>
</evidence>
<keyword evidence="2" id="KW-1185">Reference proteome</keyword>
<dbReference type="AlphaFoldDB" id="A0A5P8VT12"/>
<organism evidence="1 2">
    <name type="scientific">Nostoc sphaeroides CCNUC1</name>
    <dbReference type="NCBI Taxonomy" id="2653204"/>
    <lineage>
        <taxon>Bacteria</taxon>
        <taxon>Bacillati</taxon>
        <taxon>Cyanobacteriota</taxon>
        <taxon>Cyanophyceae</taxon>
        <taxon>Nostocales</taxon>
        <taxon>Nostocaceae</taxon>
        <taxon>Nostoc</taxon>
    </lineage>
</organism>
<dbReference type="Proteomes" id="UP000326678">
    <property type="component" value="Chromosome Gxm1"/>
</dbReference>
<proteinExistence type="predicted"/>
<dbReference type="EMBL" id="CP045226">
    <property type="protein sequence ID" value="QFS43049.1"/>
    <property type="molecule type" value="Genomic_DNA"/>
</dbReference>
<dbReference type="KEGG" id="nsh:GXM_00522"/>
<evidence type="ECO:0000313" key="1">
    <source>
        <dbReference type="EMBL" id="QFS43049.1"/>
    </source>
</evidence>
<reference evidence="1 2" key="1">
    <citation type="submission" date="2019-10" db="EMBL/GenBank/DDBJ databases">
        <title>Genomic and transcriptomic insights into the perfect genentic adaptation of a filamentous nitrogen-fixing cyanobacterium to rice fields.</title>
        <authorList>
            <person name="Chen Z."/>
        </authorList>
    </citation>
    <scope>NUCLEOTIDE SEQUENCE [LARGE SCALE GENOMIC DNA]</scope>
    <source>
        <strain evidence="1">CCNUC1</strain>
    </source>
</reference>
<protein>
    <submittedName>
        <fullName evidence="1">Uncharacterized protein</fullName>
    </submittedName>
</protein>
<accession>A0A5P8VT12</accession>
<sequence length="41" mass="4837">MQDSLCVSFLLLNQILSVCDRTFLKKLPLNIRFLKKCCDYL</sequence>
<gene>
    <name evidence="1" type="ORF">GXM_00522</name>
</gene>